<gene>
    <name evidence="2" type="ORF">PHMEG_00025544</name>
</gene>
<evidence type="ECO:0000313" key="3">
    <source>
        <dbReference type="Proteomes" id="UP000198211"/>
    </source>
</evidence>
<name>A0A225VBT5_9STRA</name>
<feature type="region of interest" description="Disordered" evidence="1">
    <location>
        <begin position="31"/>
        <end position="51"/>
    </location>
</feature>
<proteinExistence type="predicted"/>
<dbReference type="Proteomes" id="UP000198211">
    <property type="component" value="Unassembled WGS sequence"/>
</dbReference>
<dbReference type="AlphaFoldDB" id="A0A225VBT5"/>
<organism evidence="2 3">
    <name type="scientific">Phytophthora megakarya</name>
    <dbReference type="NCBI Taxonomy" id="4795"/>
    <lineage>
        <taxon>Eukaryota</taxon>
        <taxon>Sar</taxon>
        <taxon>Stramenopiles</taxon>
        <taxon>Oomycota</taxon>
        <taxon>Peronosporomycetes</taxon>
        <taxon>Peronosporales</taxon>
        <taxon>Peronosporaceae</taxon>
        <taxon>Phytophthora</taxon>
    </lineage>
</organism>
<evidence type="ECO:0000256" key="1">
    <source>
        <dbReference type="SAM" id="MobiDB-lite"/>
    </source>
</evidence>
<dbReference type="EMBL" id="NBNE01005915">
    <property type="protein sequence ID" value="OWZ02825.1"/>
    <property type="molecule type" value="Genomic_DNA"/>
</dbReference>
<sequence length="106" mass="11459">MRGFMRIGCPMKIIVKAVCKDDPEGPWKIVHTRNGSSLHNPPPSQDARVHSGHRQRACTATDVPPAASLELLVQAQTSVGITQVLCGQACTRLTRALLSYPKTSPT</sequence>
<keyword evidence="3" id="KW-1185">Reference proteome</keyword>
<evidence type="ECO:0000313" key="2">
    <source>
        <dbReference type="EMBL" id="OWZ02825.1"/>
    </source>
</evidence>
<protein>
    <submittedName>
        <fullName evidence="2">Uncharacterized protein</fullName>
    </submittedName>
</protein>
<accession>A0A225VBT5</accession>
<dbReference type="STRING" id="4795.A0A225VBT5"/>
<comment type="caution">
    <text evidence="2">The sequence shown here is derived from an EMBL/GenBank/DDBJ whole genome shotgun (WGS) entry which is preliminary data.</text>
</comment>
<reference evidence="3" key="1">
    <citation type="submission" date="2017-03" db="EMBL/GenBank/DDBJ databases">
        <title>Phytopthora megakarya and P. palmivora, two closely related causual agents of cacao black pod achieved similar genome size and gene model numbers by different mechanisms.</title>
        <authorList>
            <person name="Ali S."/>
            <person name="Shao J."/>
            <person name="Larry D.J."/>
            <person name="Kronmiller B."/>
            <person name="Shen D."/>
            <person name="Strem M.D."/>
            <person name="Melnick R.L."/>
            <person name="Guiltinan M.J."/>
            <person name="Tyler B.M."/>
            <person name="Meinhardt L.W."/>
            <person name="Bailey B.A."/>
        </authorList>
    </citation>
    <scope>NUCLEOTIDE SEQUENCE [LARGE SCALE GENOMIC DNA]</scope>
    <source>
        <strain evidence="3">zdho120</strain>
    </source>
</reference>
<dbReference type="OrthoDB" id="127511at2759"/>